<evidence type="ECO:0000256" key="10">
    <source>
        <dbReference type="SAM" id="Phobius"/>
    </source>
</evidence>
<evidence type="ECO:0000256" key="3">
    <source>
        <dbReference type="ARBA" id="ARBA00022496"/>
    </source>
</evidence>
<dbReference type="GO" id="GO:0030026">
    <property type="term" value="P:intracellular manganese ion homeostasis"/>
    <property type="evidence" value="ECO:0007669"/>
    <property type="project" value="InterPro"/>
</dbReference>
<dbReference type="CDD" id="cd01059">
    <property type="entry name" value="CCC1_like"/>
    <property type="match status" value="1"/>
</dbReference>
<evidence type="ECO:0000256" key="5">
    <source>
        <dbReference type="ARBA" id="ARBA00022692"/>
    </source>
</evidence>
<evidence type="ECO:0000256" key="6">
    <source>
        <dbReference type="ARBA" id="ARBA00022989"/>
    </source>
</evidence>
<dbReference type="AlphaFoldDB" id="A0AAP0HQY1"/>
<keyword evidence="12" id="KW-1185">Reference proteome</keyword>
<keyword evidence="3" id="KW-0410">Iron transport</keyword>
<dbReference type="Proteomes" id="UP001419268">
    <property type="component" value="Unassembled WGS sequence"/>
</dbReference>
<dbReference type="PANTHER" id="PTHR38937:SF2">
    <property type="entry name" value="MEMBRANE PROTEIN OF ER BODY-LIKE PROTEIN ISOFORM X1"/>
    <property type="match status" value="1"/>
</dbReference>
<sequence>MNSKTITKQQPILDLGNKGAASKNGTLGKEIMQSEPSDSPPSSSNSTKILTIGIINRQSIINSKEEGQSVHLSLPEKSAGNGSAVPLDINDYISEVKGQQDFVEWDVEKVLEEQETHDLFCPECKKRITKRVILRKRKRGGQDAGDDPRPIKLGIPGESPIPRINQGGTTNEYPLDDGPDIDDGQDRDARPFIFRCLSCLSFFFPPDYNLSHGTGSGTPKAVSVQLPEDPYIGKHVDNLKSAEKPLQPGATPSIEDSQAVSVQLPEDPYIGKHVDNLKSAEKPLQPGATPSIEDSQDDAGGDIIVDVEEPSAREEAREIVGAGLNRGEHRVDGTRRIHNLEIVKSIVYGGLIESITSLGVVSSAAGGDASTLNILALGLANLVAGLPIIAHSLEELKKDHDRGNESNYERVLGKRRNFWIHAVVAVISFLVCGIVPVVTYGFSFRQSDNKEYKLIAVAAASLLCVLLLSIGKAYIEKPPNPYVETMKFVMAGVAASGLSFAVGILVKGVLEKLGLFEPSPSVAAPPPPSMPFFEVTTLRNPAWASY</sequence>
<reference evidence="11 12" key="1">
    <citation type="submission" date="2024-01" db="EMBL/GenBank/DDBJ databases">
        <title>Genome assemblies of Stephania.</title>
        <authorList>
            <person name="Yang L."/>
        </authorList>
    </citation>
    <scope>NUCLEOTIDE SEQUENCE [LARGE SCALE GENOMIC DNA]</scope>
    <source>
        <strain evidence="11">JXDWG</strain>
        <tissue evidence="11">Leaf</tissue>
    </source>
</reference>
<dbReference type="InterPro" id="IPR052843">
    <property type="entry name" value="ER_body_metal_sequester"/>
</dbReference>
<keyword evidence="5 10" id="KW-0812">Transmembrane</keyword>
<organism evidence="11 12">
    <name type="scientific">Stephania cephalantha</name>
    <dbReference type="NCBI Taxonomy" id="152367"/>
    <lineage>
        <taxon>Eukaryota</taxon>
        <taxon>Viridiplantae</taxon>
        <taxon>Streptophyta</taxon>
        <taxon>Embryophyta</taxon>
        <taxon>Tracheophyta</taxon>
        <taxon>Spermatophyta</taxon>
        <taxon>Magnoliopsida</taxon>
        <taxon>Ranunculales</taxon>
        <taxon>Menispermaceae</taxon>
        <taxon>Menispermoideae</taxon>
        <taxon>Cissampelideae</taxon>
        <taxon>Stephania</taxon>
    </lineage>
</organism>
<protein>
    <recommendedName>
        <fullName evidence="13">Membrane protein of ER body-like protein</fullName>
    </recommendedName>
</protein>
<keyword evidence="3" id="KW-0408">Iron</keyword>
<comment type="catalytic activity">
    <reaction evidence="8">
        <text>Fe(2+)(in) = Fe(2+)(out)</text>
        <dbReference type="Rhea" id="RHEA:28486"/>
        <dbReference type="ChEBI" id="CHEBI:29033"/>
    </reaction>
    <physiologicalReaction direction="left-to-right" evidence="8">
        <dbReference type="Rhea" id="RHEA:28487"/>
    </physiologicalReaction>
</comment>
<feature type="region of interest" description="Disordered" evidence="9">
    <location>
        <begin position="137"/>
        <end position="177"/>
    </location>
</feature>
<evidence type="ECO:0000256" key="8">
    <source>
        <dbReference type="ARBA" id="ARBA00044464"/>
    </source>
</evidence>
<dbReference type="GO" id="GO:0005774">
    <property type="term" value="C:vacuolar membrane"/>
    <property type="evidence" value="ECO:0007669"/>
    <property type="project" value="UniProtKB-SubCell"/>
</dbReference>
<keyword evidence="6 10" id="KW-1133">Transmembrane helix</keyword>
<keyword evidence="7 10" id="KW-0472">Membrane</keyword>
<accession>A0AAP0HQY1</accession>
<dbReference type="EMBL" id="JBBNAG010000011">
    <property type="protein sequence ID" value="KAK9093642.1"/>
    <property type="molecule type" value="Genomic_DNA"/>
</dbReference>
<name>A0AAP0HQY1_9MAGN</name>
<feature type="transmembrane region" description="Helical" evidence="10">
    <location>
        <begin position="418"/>
        <end position="442"/>
    </location>
</feature>
<comment type="caution">
    <text evidence="11">The sequence shown here is derived from an EMBL/GenBank/DDBJ whole genome shotgun (WGS) entry which is preliminary data.</text>
</comment>
<feature type="region of interest" description="Disordered" evidence="9">
    <location>
        <begin position="1"/>
        <end position="47"/>
    </location>
</feature>
<keyword evidence="4" id="KW-0926">Vacuole</keyword>
<dbReference type="Pfam" id="PF01988">
    <property type="entry name" value="VIT1"/>
    <property type="match status" value="1"/>
</dbReference>
<gene>
    <name evidence="11" type="ORF">Scep_025111</name>
</gene>
<dbReference type="PANTHER" id="PTHR38937">
    <property type="entry name" value="MEMBRANE PROTEIN OF ER BODY-LIKE PROTEIN"/>
    <property type="match status" value="1"/>
</dbReference>
<feature type="compositionally biased region" description="Low complexity" evidence="9">
    <location>
        <begin position="34"/>
        <end position="46"/>
    </location>
</feature>
<proteinExistence type="inferred from homology"/>
<feature type="compositionally biased region" description="Polar residues" evidence="9">
    <location>
        <begin position="1"/>
        <end position="10"/>
    </location>
</feature>
<evidence type="ECO:0000256" key="7">
    <source>
        <dbReference type="ARBA" id="ARBA00023136"/>
    </source>
</evidence>
<dbReference type="GO" id="GO:0006826">
    <property type="term" value="P:iron ion transport"/>
    <property type="evidence" value="ECO:0007669"/>
    <property type="project" value="UniProtKB-KW"/>
</dbReference>
<feature type="transmembrane region" description="Helical" evidence="10">
    <location>
        <begin position="454"/>
        <end position="475"/>
    </location>
</feature>
<dbReference type="GO" id="GO:0005384">
    <property type="term" value="F:manganese ion transmembrane transporter activity"/>
    <property type="evidence" value="ECO:0007669"/>
    <property type="project" value="InterPro"/>
</dbReference>
<feature type="transmembrane region" description="Helical" evidence="10">
    <location>
        <begin position="487"/>
        <end position="506"/>
    </location>
</feature>
<evidence type="ECO:0008006" key="13">
    <source>
        <dbReference type="Google" id="ProtNLM"/>
    </source>
</evidence>
<keyword evidence="3" id="KW-0813">Transport</keyword>
<dbReference type="InterPro" id="IPR008217">
    <property type="entry name" value="Ccc1_fam"/>
</dbReference>
<evidence type="ECO:0000256" key="2">
    <source>
        <dbReference type="ARBA" id="ARBA00007049"/>
    </source>
</evidence>
<keyword evidence="3" id="KW-0406">Ion transport</keyword>
<evidence type="ECO:0000256" key="1">
    <source>
        <dbReference type="ARBA" id="ARBA00004128"/>
    </source>
</evidence>
<feature type="region of interest" description="Disordered" evidence="9">
    <location>
        <begin position="280"/>
        <end position="299"/>
    </location>
</feature>
<evidence type="ECO:0000313" key="12">
    <source>
        <dbReference type="Proteomes" id="UP001419268"/>
    </source>
</evidence>
<comment type="similarity">
    <text evidence="2">Belongs to the CCC1 family.</text>
</comment>
<comment type="subcellular location">
    <subcellularLocation>
        <location evidence="1">Vacuole membrane</location>
        <topology evidence="1">Multi-pass membrane protein</topology>
    </subcellularLocation>
</comment>
<evidence type="ECO:0000256" key="9">
    <source>
        <dbReference type="SAM" id="MobiDB-lite"/>
    </source>
</evidence>
<evidence type="ECO:0000313" key="11">
    <source>
        <dbReference type="EMBL" id="KAK9093642.1"/>
    </source>
</evidence>
<evidence type="ECO:0000256" key="4">
    <source>
        <dbReference type="ARBA" id="ARBA00022554"/>
    </source>
</evidence>